<gene>
    <name evidence="1" type="ORF">C2G38_967458</name>
</gene>
<dbReference type="InterPro" id="IPR013761">
    <property type="entry name" value="SAM/pointed_sf"/>
</dbReference>
<organism evidence="1 2">
    <name type="scientific">Gigaspora rosea</name>
    <dbReference type="NCBI Taxonomy" id="44941"/>
    <lineage>
        <taxon>Eukaryota</taxon>
        <taxon>Fungi</taxon>
        <taxon>Fungi incertae sedis</taxon>
        <taxon>Mucoromycota</taxon>
        <taxon>Glomeromycotina</taxon>
        <taxon>Glomeromycetes</taxon>
        <taxon>Diversisporales</taxon>
        <taxon>Gigasporaceae</taxon>
        <taxon>Gigaspora</taxon>
    </lineage>
</organism>
<reference evidence="1 2" key="1">
    <citation type="submission" date="2018-06" db="EMBL/GenBank/DDBJ databases">
        <title>Comparative genomics reveals the genomic features of Rhizophagus irregularis, R. cerebriforme, R. diaphanum and Gigaspora rosea, and their symbiotic lifestyle signature.</title>
        <authorList>
            <person name="Morin E."/>
            <person name="San Clemente H."/>
            <person name="Chen E.C.H."/>
            <person name="De La Providencia I."/>
            <person name="Hainaut M."/>
            <person name="Kuo A."/>
            <person name="Kohler A."/>
            <person name="Murat C."/>
            <person name="Tang N."/>
            <person name="Roy S."/>
            <person name="Loubradou J."/>
            <person name="Henrissat B."/>
            <person name="Grigoriev I.V."/>
            <person name="Corradi N."/>
            <person name="Roux C."/>
            <person name="Martin F.M."/>
        </authorList>
    </citation>
    <scope>NUCLEOTIDE SEQUENCE [LARGE SCALE GENOMIC DNA]</scope>
    <source>
        <strain evidence="1 2">DAOM 194757</strain>
    </source>
</reference>
<dbReference type="Proteomes" id="UP000266673">
    <property type="component" value="Unassembled WGS sequence"/>
</dbReference>
<evidence type="ECO:0008006" key="3">
    <source>
        <dbReference type="Google" id="ProtNLM"/>
    </source>
</evidence>
<evidence type="ECO:0000313" key="1">
    <source>
        <dbReference type="EMBL" id="RIB30909.1"/>
    </source>
</evidence>
<dbReference type="AlphaFoldDB" id="A0A397WB42"/>
<evidence type="ECO:0000313" key="2">
    <source>
        <dbReference type="Proteomes" id="UP000266673"/>
    </source>
</evidence>
<dbReference type="OrthoDB" id="2330546at2759"/>
<comment type="caution">
    <text evidence="1">The sequence shown here is derived from an EMBL/GenBank/DDBJ whole genome shotgun (WGS) entry which is preliminary data.</text>
</comment>
<sequence length="88" mass="9913">MSTFNFTTNILTFETIQGWEVETVEAFLKFKQKDFSLSDAEIQKFVDGSVNGPMLLEVNRDDLISLLGLRLGPALNVSAFAENLKNQR</sequence>
<protein>
    <recommendedName>
        <fullName evidence="3">SAM domain-containing protein</fullName>
    </recommendedName>
</protein>
<proteinExistence type="predicted"/>
<keyword evidence="2" id="KW-1185">Reference proteome</keyword>
<dbReference type="EMBL" id="QKWP01000003">
    <property type="protein sequence ID" value="RIB30909.1"/>
    <property type="molecule type" value="Genomic_DNA"/>
</dbReference>
<accession>A0A397WB42</accession>
<dbReference type="Gene3D" id="1.10.150.50">
    <property type="entry name" value="Transcription Factor, Ets-1"/>
    <property type="match status" value="1"/>
</dbReference>
<dbReference type="SUPFAM" id="SSF47769">
    <property type="entry name" value="SAM/Pointed domain"/>
    <property type="match status" value="1"/>
</dbReference>
<name>A0A397WB42_9GLOM</name>